<proteinExistence type="predicted"/>
<gene>
    <name evidence="2" type="ORF">DFJ64_1930</name>
</gene>
<dbReference type="InterPro" id="IPR023631">
    <property type="entry name" value="Amidase_dom"/>
</dbReference>
<keyword evidence="2" id="KW-0808">Transferase</keyword>
<dbReference type="PANTHER" id="PTHR11895">
    <property type="entry name" value="TRANSAMIDASE"/>
    <property type="match status" value="1"/>
</dbReference>
<dbReference type="InterPro" id="IPR036928">
    <property type="entry name" value="AS_sf"/>
</dbReference>
<reference evidence="2 3" key="1">
    <citation type="submission" date="2018-08" db="EMBL/GenBank/DDBJ databases">
        <title>Sequencing the genomes of 1000 actinobacteria strains.</title>
        <authorList>
            <person name="Klenk H.-P."/>
        </authorList>
    </citation>
    <scope>NUCLEOTIDE SEQUENCE [LARGE SCALE GENOMIC DNA]</scope>
    <source>
        <strain evidence="2 3">DSM 22891</strain>
    </source>
</reference>
<dbReference type="PANTHER" id="PTHR11895:SF67">
    <property type="entry name" value="AMIDASE DOMAIN-CONTAINING PROTEIN"/>
    <property type="match status" value="1"/>
</dbReference>
<protein>
    <submittedName>
        <fullName evidence="2">Asp-tRNA(Asn)/Glu-tRNA(Gln) amidotransferase A subunit family amidase</fullName>
    </submittedName>
</protein>
<dbReference type="OrthoDB" id="5175573at2"/>
<dbReference type="GO" id="GO:0016740">
    <property type="term" value="F:transferase activity"/>
    <property type="evidence" value="ECO:0007669"/>
    <property type="project" value="UniProtKB-KW"/>
</dbReference>
<accession>A0A3D9V4S2</accession>
<name>A0A3D9V4S2_THECX</name>
<evidence type="ECO:0000313" key="3">
    <source>
        <dbReference type="Proteomes" id="UP000256485"/>
    </source>
</evidence>
<dbReference type="Pfam" id="PF01425">
    <property type="entry name" value="Amidase"/>
    <property type="match status" value="1"/>
</dbReference>
<dbReference type="AlphaFoldDB" id="A0A3D9V4S2"/>
<dbReference type="InterPro" id="IPR000120">
    <property type="entry name" value="Amidase"/>
</dbReference>
<comment type="caution">
    <text evidence="2">The sequence shown here is derived from an EMBL/GenBank/DDBJ whole genome shotgun (WGS) entry which is preliminary data.</text>
</comment>
<evidence type="ECO:0000313" key="2">
    <source>
        <dbReference type="EMBL" id="REF36517.1"/>
    </source>
</evidence>
<dbReference type="Gene3D" id="3.90.1300.10">
    <property type="entry name" value="Amidase signature (AS) domain"/>
    <property type="match status" value="1"/>
</dbReference>
<keyword evidence="3" id="KW-1185">Reference proteome</keyword>
<feature type="domain" description="Amidase" evidence="1">
    <location>
        <begin position="31"/>
        <end position="422"/>
    </location>
</feature>
<sequence>MTHDTASVGELIGLAAALRRGDVDLLAYVDEICARVETRDADLCSFVPEEGRRERLRREARALLARWPDPHQRPPLFGVPVGVKDVLHAEGLPTRAGSALPPESLAGQEATAVSRLRAAGALIAGKTVTAEFAFYAPGPTRNPHHRDHSPGGSSSGSAAAVAAGLVPLALGTQTVGSVIRPAAYCGVVGFKPTYGRVPTDGVIANAPSFDTVGLFARDVASAAAAAAVLCTGWRATTPRGEPTFAVPEGPYLEQASPPARQAFAEQVERLRTAGVRVRFVPALADIEEINRRHHLINLVELARSHEFRFPVYGDRYHPITARAIEDGRRISRAAYERALDERERYAADLVALMDAESIDAWLTPAATDTAPQGLDTTGSPVMNLPWSQARMPAVGLPAGRGVNGLPLGLQCVARPGADEELLHWAGQLAEALGSGTPADQRST</sequence>
<evidence type="ECO:0000259" key="1">
    <source>
        <dbReference type="Pfam" id="PF01425"/>
    </source>
</evidence>
<dbReference type="EMBL" id="QTUC01000001">
    <property type="protein sequence ID" value="REF36517.1"/>
    <property type="molecule type" value="Genomic_DNA"/>
</dbReference>
<dbReference type="Proteomes" id="UP000256485">
    <property type="component" value="Unassembled WGS sequence"/>
</dbReference>
<dbReference type="RefSeq" id="WP_115850143.1">
    <property type="nucleotide sequence ID" value="NZ_QTUC01000001.1"/>
</dbReference>
<organism evidence="2 3">
    <name type="scientific">Thermasporomyces composti</name>
    <dbReference type="NCBI Taxonomy" id="696763"/>
    <lineage>
        <taxon>Bacteria</taxon>
        <taxon>Bacillati</taxon>
        <taxon>Actinomycetota</taxon>
        <taxon>Actinomycetes</taxon>
        <taxon>Propionibacteriales</taxon>
        <taxon>Nocardioidaceae</taxon>
        <taxon>Thermasporomyces</taxon>
    </lineage>
</organism>
<dbReference type="SUPFAM" id="SSF75304">
    <property type="entry name" value="Amidase signature (AS) enzymes"/>
    <property type="match status" value="1"/>
</dbReference>